<proteinExistence type="predicted"/>
<dbReference type="EMBL" id="JANPWB010000006">
    <property type="protein sequence ID" value="KAJ1177019.1"/>
    <property type="molecule type" value="Genomic_DNA"/>
</dbReference>
<reference evidence="1" key="1">
    <citation type="journal article" date="2022" name="bioRxiv">
        <title>Sequencing and chromosome-scale assembly of the giantPleurodeles waltlgenome.</title>
        <authorList>
            <person name="Brown T."/>
            <person name="Elewa A."/>
            <person name="Iarovenko S."/>
            <person name="Subramanian E."/>
            <person name="Araus A.J."/>
            <person name="Petzold A."/>
            <person name="Susuki M."/>
            <person name="Suzuki K.-i.T."/>
            <person name="Hayashi T."/>
            <person name="Toyoda A."/>
            <person name="Oliveira C."/>
            <person name="Osipova E."/>
            <person name="Leigh N.D."/>
            <person name="Simon A."/>
            <person name="Yun M.H."/>
        </authorList>
    </citation>
    <scope>NUCLEOTIDE SEQUENCE</scope>
    <source>
        <strain evidence="1">20211129_DDA</strain>
        <tissue evidence="1">Liver</tissue>
    </source>
</reference>
<sequence length="175" mass="19670">MDSKSRAQIARAAGPVRDFLKAMGLTDIWQAHDPMTRQYTHILAAHSSLALLDYLFTQTSSVGNFNAATLKGLGVISGQLTSVAAEKILRHDLVTRWIIVRRGNRRLRGARFVRLRERLVRCQSDSLSPCLFARGPLGCFREAMQIHRPHILAHRRSRAATALGSRISHNIVIYF</sequence>
<evidence type="ECO:0000313" key="1">
    <source>
        <dbReference type="EMBL" id="KAJ1177019.1"/>
    </source>
</evidence>
<accession>A0AAV7TKC4</accession>
<evidence type="ECO:0000313" key="2">
    <source>
        <dbReference type="Proteomes" id="UP001066276"/>
    </source>
</evidence>
<dbReference type="AlphaFoldDB" id="A0AAV7TKC4"/>
<dbReference type="Proteomes" id="UP001066276">
    <property type="component" value="Chromosome 3_2"/>
</dbReference>
<comment type="caution">
    <text evidence="1">The sequence shown here is derived from an EMBL/GenBank/DDBJ whole genome shotgun (WGS) entry which is preliminary data.</text>
</comment>
<name>A0AAV7TKC4_PLEWA</name>
<gene>
    <name evidence="1" type="ORF">NDU88_002285</name>
</gene>
<keyword evidence="2" id="KW-1185">Reference proteome</keyword>
<protein>
    <submittedName>
        <fullName evidence="1">Uncharacterized protein</fullName>
    </submittedName>
</protein>
<organism evidence="1 2">
    <name type="scientific">Pleurodeles waltl</name>
    <name type="common">Iberian ribbed newt</name>
    <dbReference type="NCBI Taxonomy" id="8319"/>
    <lineage>
        <taxon>Eukaryota</taxon>
        <taxon>Metazoa</taxon>
        <taxon>Chordata</taxon>
        <taxon>Craniata</taxon>
        <taxon>Vertebrata</taxon>
        <taxon>Euteleostomi</taxon>
        <taxon>Amphibia</taxon>
        <taxon>Batrachia</taxon>
        <taxon>Caudata</taxon>
        <taxon>Salamandroidea</taxon>
        <taxon>Salamandridae</taxon>
        <taxon>Pleurodelinae</taxon>
        <taxon>Pleurodeles</taxon>
    </lineage>
</organism>